<dbReference type="GO" id="GO:0016020">
    <property type="term" value="C:membrane"/>
    <property type="evidence" value="ECO:0007669"/>
    <property type="project" value="UniProtKB-SubCell"/>
</dbReference>
<dbReference type="Pfam" id="PF00170">
    <property type="entry name" value="bZIP_1"/>
    <property type="match status" value="1"/>
</dbReference>
<dbReference type="EMBL" id="JANPWB010000007">
    <property type="protein sequence ID" value="KAJ1174675.1"/>
    <property type="molecule type" value="Genomic_DNA"/>
</dbReference>
<dbReference type="CDD" id="cd14700">
    <property type="entry name" value="bZIP_ATF6"/>
    <property type="match status" value="1"/>
</dbReference>
<dbReference type="GO" id="GO:0000981">
    <property type="term" value="F:DNA-binding transcription factor activity, RNA polymerase II-specific"/>
    <property type="evidence" value="ECO:0007669"/>
    <property type="project" value="TreeGrafter"/>
</dbReference>
<dbReference type="SUPFAM" id="SSF57959">
    <property type="entry name" value="Leucine zipper domain"/>
    <property type="match status" value="1"/>
</dbReference>
<evidence type="ECO:0000313" key="10">
    <source>
        <dbReference type="EMBL" id="KAJ1174675.1"/>
    </source>
</evidence>
<dbReference type="PANTHER" id="PTHR46164:SF1">
    <property type="entry name" value="CYCLIC AMP-DEPENDENT TRANSCRIPTION FACTOR ATF-6 ALPHA"/>
    <property type="match status" value="1"/>
</dbReference>
<sequence>MEDVCDGCFGHGDTLQQQAIFSAPGQVDWDSTFFDELSDLVDAGDLLQDGKQECFDYNLDSLDMSLDLKSWSSLPWDEAYTYSAASNLKLEPLSPASSSYSVPSPLSMDSASSTQHVPEELNLCSTSKMSSFSLYVEHHKRCLSPEMPLKDETASRNIPKGNTHVKQRKLAPVVPKPTAQLKSIIVPARCDTQTFSVIAAKSMNLQPLKTLLPKHQPVVSFHTTPARGQPILLAPDAVVQLHAPRLLTAPTVFTTAAGRAEVPGHGFNVPAPTGNATTTGKAPTVPPSMQTAAQSVCSDTNLIRRQERMIKNRESAFQSRRKKKEYMQAMECRLKAALAENEKLKKENGSLQKLLKNMESENMRLKETAPKRRALCLMVVVAFVMLNFSPMSLFEKVPRTLLGSGDPVHHNRHLLGFSSGEGLNKAEKVPENIGYEYERSISNGKALMVLKEEALLYISPQPPPCQPQVNRTETRRLAQELRGWVHRHEVAQTKARRMSNHQQKTRVVQKTPEKSTEESRLLTMQYSNVKNPGSELQIYYASPRSYQDFLEALQRRGDTFYVVSFRRDHLLLPAINRNKTTRPKMSVVLPAVNINENVINGQDYEVMMQIDCEVMDTRILHIKASSIPPFLREQRENLTNTFYRPSTATPKPTGIVNVITEAAL</sequence>
<dbReference type="PROSITE" id="PS50217">
    <property type="entry name" value="BZIP"/>
    <property type="match status" value="1"/>
</dbReference>
<feature type="domain" description="BZIP" evidence="9">
    <location>
        <begin position="302"/>
        <end position="365"/>
    </location>
</feature>
<accession>A0AAV7TEI5</accession>
<evidence type="ECO:0000256" key="3">
    <source>
        <dbReference type="ARBA" id="ARBA00023015"/>
    </source>
</evidence>
<evidence type="ECO:0000256" key="5">
    <source>
        <dbReference type="ARBA" id="ARBA00023163"/>
    </source>
</evidence>
<dbReference type="GO" id="GO:0000978">
    <property type="term" value="F:RNA polymerase II cis-regulatory region sequence-specific DNA binding"/>
    <property type="evidence" value="ECO:0007669"/>
    <property type="project" value="TreeGrafter"/>
</dbReference>
<dbReference type="PANTHER" id="PTHR46164">
    <property type="entry name" value="ATF6, ISOFORM C"/>
    <property type="match status" value="1"/>
</dbReference>
<evidence type="ECO:0000256" key="2">
    <source>
        <dbReference type="ARBA" id="ARBA00009050"/>
    </source>
</evidence>
<dbReference type="PROSITE" id="PS00036">
    <property type="entry name" value="BZIP_BASIC"/>
    <property type="match status" value="1"/>
</dbReference>
<dbReference type="GO" id="GO:0005634">
    <property type="term" value="C:nucleus"/>
    <property type="evidence" value="ECO:0007669"/>
    <property type="project" value="TreeGrafter"/>
</dbReference>
<evidence type="ECO:0000256" key="4">
    <source>
        <dbReference type="ARBA" id="ARBA00023125"/>
    </source>
</evidence>
<dbReference type="SMART" id="SM00338">
    <property type="entry name" value="BRLZ"/>
    <property type="match status" value="1"/>
</dbReference>
<comment type="similarity">
    <text evidence="2">Belongs to the bZIP family. ATF subfamily.</text>
</comment>
<gene>
    <name evidence="10" type="ORF">NDU88_006495</name>
</gene>
<keyword evidence="7" id="KW-0175">Coiled coil</keyword>
<dbReference type="InterPro" id="IPR004827">
    <property type="entry name" value="bZIP"/>
</dbReference>
<feature type="region of interest" description="Disordered" evidence="8">
    <location>
        <begin position="493"/>
        <end position="519"/>
    </location>
</feature>
<evidence type="ECO:0000259" key="9">
    <source>
        <dbReference type="PROSITE" id="PS50217"/>
    </source>
</evidence>
<reference evidence="10" key="1">
    <citation type="journal article" date="2022" name="bioRxiv">
        <title>Sequencing and chromosome-scale assembly of the giantPleurodeles waltlgenome.</title>
        <authorList>
            <person name="Brown T."/>
            <person name="Elewa A."/>
            <person name="Iarovenko S."/>
            <person name="Subramanian E."/>
            <person name="Araus A.J."/>
            <person name="Petzold A."/>
            <person name="Susuki M."/>
            <person name="Suzuki K.-i.T."/>
            <person name="Hayashi T."/>
            <person name="Toyoda A."/>
            <person name="Oliveira C."/>
            <person name="Osipova E."/>
            <person name="Leigh N.D."/>
            <person name="Simon A."/>
            <person name="Yun M.H."/>
        </authorList>
    </citation>
    <scope>NUCLEOTIDE SEQUENCE</scope>
    <source>
        <strain evidence="10">20211129_DDA</strain>
        <tissue evidence="10">Liver</tissue>
    </source>
</reference>
<keyword evidence="11" id="KW-1185">Reference proteome</keyword>
<keyword evidence="6" id="KW-0539">Nucleus</keyword>
<name>A0AAV7TEI5_PLEWA</name>
<dbReference type="Gene3D" id="1.20.5.170">
    <property type="match status" value="1"/>
</dbReference>
<feature type="region of interest" description="Disordered" evidence="8">
    <location>
        <begin position="147"/>
        <end position="169"/>
    </location>
</feature>
<protein>
    <recommendedName>
        <fullName evidence="9">BZIP domain-containing protein</fullName>
    </recommendedName>
</protein>
<evidence type="ECO:0000256" key="1">
    <source>
        <dbReference type="ARBA" id="ARBA00004167"/>
    </source>
</evidence>
<dbReference type="InterPro" id="IPR046347">
    <property type="entry name" value="bZIP_sf"/>
</dbReference>
<evidence type="ECO:0000256" key="7">
    <source>
        <dbReference type="SAM" id="Coils"/>
    </source>
</evidence>
<dbReference type="Proteomes" id="UP001066276">
    <property type="component" value="Chromosome 4_1"/>
</dbReference>
<keyword evidence="5" id="KW-0804">Transcription</keyword>
<organism evidence="10 11">
    <name type="scientific">Pleurodeles waltl</name>
    <name type="common">Iberian ribbed newt</name>
    <dbReference type="NCBI Taxonomy" id="8319"/>
    <lineage>
        <taxon>Eukaryota</taxon>
        <taxon>Metazoa</taxon>
        <taxon>Chordata</taxon>
        <taxon>Craniata</taxon>
        <taxon>Vertebrata</taxon>
        <taxon>Euteleostomi</taxon>
        <taxon>Amphibia</taxon>
        <taxon>Batrachia</taxon>
        <taxon>Caudata</taxon>
        <taxon>Salamandroidea</taxon>
        <taxon>Salamandridae</taxon>
        <taxon>Pleurodelinae</taxon>
        <taxon>Pleurodeles</taxon>
    </lineage>
</organism>
<proteinExistence type="inferred from homology"/>
<comment type="caution">
    <text evidence="10">The sequence shown here is derived from an EMBL/GenBank/DDBJ whole genome shotgun (WGS) entry which is preliminary data.</text>
</comment>
<evidence type="ECO:0000313" key="11">
    <source>
        <dbReference type="Proteomes" id="UP001066276"/>
    </source>
</evidence>
<evidence type="ECO:0000256" key="6">
    <source>
        <dbReference type="ARBA" id="ARBA00023242"/>
    </source>
</evidence>
<comment type="subcellular location">
    <subcellularLocation>
        <location evidence="1">Membrane</location>
        <topology evidence="1">Single-pass membrane protein</topology>
    </subcellularLocation>
</comment>
<keyword evidence="4" id="KW-0238">DNA-binding</keyword>
<dbReference type="GO" id="GO:0030968">
    <property type="term" value="P:endoplasmic reticulum unfolded protein response"/>
    <property type="evidence" value="ECO:0007669"/>
    <property type="project" value="TreeGrafter"/>
</dbReference>
<keyword evidence="3" id="KW-0805">Transcription regulation</keyword>
<dbReference type="AlphaFoldDB" id="A0AAV7TEI5"/>
<feature type="coiled-coil region" evidence="7">
    <location>
        <begin position="327"/>
        <end position="368"/>
    </location>
</feature>
<evidence type="ECO:0000256" key="8">
    <source>
        <dbReference type="SAM" id="MobiDB-lite"/>
    </source>
</evidence>
<dbReference type="InterPro" id="IPR051882">
    <property type="entry name" value="ATF_bZIP_TF"/>
</dbReference>